<keyword evidence="1" id="KW-0597">Phosphoprotein</keyword>
<evidence type="ECO:0000256" key="1">
    <source>
        <dbReference type="PROSITE-ProRule" id="PRU00169"/>
    </source>
</evidence>
<dbReference type="PROSITE" id="PS51832">
    <property type="entry name" value="HD_GYP"/>
    <property type="match status" value="1"/>
</dbReference>
<dbReference type="PANTHER" id="PTHR45228">
    <property type="entry name" value="CYCLIC DI-GMP PHOSPHODIESTERASE TM_0186-RELATED"/>
    <property type="match status" value="1"/>
</dbReference>
<keyword evidence="5" id="KW-1185">Reference proteome</keyword>
<dbReference type="PANTHER" id="PTHR45228:SF5">
    <property type="entry name" value="CYCLIC DI-GMP PHOSPHODIESTERASE VC_1348-RELATED"/>
    <property type="match status" value="1"/>
</dbReference>
<evidence type="ECO:0000259" key="2">
    <source>
        <dbReference type="PROSITE" id="PS50110"/>
    </source>
</evidence>
<dbReference type="SUPFAM" id="SSF109604">
    <property type="entry name" value="HD-domain/PDEase-like"/>
    <property type="match status" value="1"/>
</dbReference>
<evidence type="ECO:0000313" key="4">
    <source>
        <dbReference type="EMBL" id="QBF81406.1"/>
    </source>
</evidence>
<dbReference type="SMART" id="SM00448">
    <property type="entry name" value="REC"/>
    <property type="match status" value="1"/>
</dbReference>
<feature type="modified residue" description="4-aspartylphosphate" evidence="1">
    <location>
        <position position="60"/>
    </location>
</feature>
<reference evidence="4 5" key="1">
    <citation type="submission" date="2019-02" db="EMBL/GenBank/DDBJ databases">
        <title>Shewanella sp. D4-2 isolated from Dokdo Island.</title>
        <authorList>
            <person name="Baek K."/>
        </authorList>
    </citation>
    <scope>NUCLEOTIDE SEQUENCE [LARGE SCALE GENOMIC DNA]</scope>
    <source>
        <strain evidence="4 5">D4-2</strain>
    </source>
</reference>
<dbReference type="Pfam" id="PF13487">
    <property type="entry name" value="HD_5"/>
    <property type="match status" value="1"/>
</dbReference>
<dbReference type="Pfam" id="PF00072">
    <property type="entry name" value="Response_reg"/>
    <property type="match status" value="1"/>
</dbReference>
<dbReference type="InterPro" id="IPR003607">
    <property type="entry name" value="HD/PDEase_dom"/>
</dbReference>
<dbReference type="Gene3D" id="3.40.50.2300">
    <property type="match status" value="1"/>
</dbReference>
<proteinExistence type="predicted"/>
<feature type="domain" description="Response regulatory" evidence="2">
    <location>
        <begin position="12"/>
        <end position="127"/>
    </location>
</feature>
<gene>
    <name evidence="4" type="ORF">EXU30_00850</name>
</gene>
<dbReference type="SMART" id="SM00471">
    <property type="entry name" value="HDc"/>
    <property type="match status" value="1"/>
</dbReference>
<name>A0A411PCY0_9GAMM</name>
<dbReference type="EMBL" id="CP036200">
    <property type="protein sequence ID" value="QBF81406.1"/>
    <property type="molecule type" value="Genomic_DNA"/>
</dbReference>
<dbReference type="RefSeq" id="WP_130597383.1">
    <property type="nucleotide sequence ID" value="NZ_CP036200.1"/>
</dbReference>
<protein>
    <submittedName>
        <fullName evidence="4">Response regulator</fullName>
    </submittedName>
</protein>
<dbReference type="InterPro" id="IPR001789">
    <property type="entry name" value="Sig_transdc_resp-reg_receiver"/>
</dbReference>
<dbReference type="GO" id="GO:0008081">
    <property type="term" value="F:phosphoric diester hydrolase activity"/>
    <property type="evidence" value="ECO:0007669"/>
    <property type="project" value="UniProtKB-ARBA"/>
</dbReference>
<dbReference type="CDD" id="cd19920">
    <property type="entry name" value="REC_PA4781-like"/>
    <property type="match status" value="1"/>
</dbReference>
<dbReference type="Proteomes" id="UP000291106">
    <property type="component" value="Chromosome"/>
</dbReference>
<sequence length="354" mass="39433">MTCDVTVPTKHTILVVDDQPENIDILRNILKHQYKVIAATDGQAALKLARRAKPDLILLDIMMPGIDGYCVCKRLKEHEQTAEIPVIFVTALGEERDESRGLEVGAVDYLVKPISANIALKRIKAHLALHYQQQLLELEVDKRTSELAHTQLEVVKRLGRAAEYKDNETGMHVQRMSRYSHALALKAGFSQKQAQLILTAAPMHDVGKIGIPDHILLKPGKLTPEEWKIMQAHVDIGLDILSGACSELLALAAVIVATHHEKWDGTGYPKQLKGEQIPLVGRIVAIADVFDALTADRPYKKAWATEDAIAFINEQSGKHFDPHIVRLFNESIEDILQIKEQFKDEPDIVIATDG</sequence>
<dbReference type="CDD" id="cd00077">
    <property type="entry name" value="HDc"/>
    <property type="match status" value="1"/>
</dbReference>
<dbReference type="SUPFAM" id="SSF52172">
    <property type="entry name" value="CheY-like"/>
    <property type="match status" value="1"/>
</dbReference>
<feature type="domain" description="HD-GYP" evidence="3">
    <location>
        <begin position="147"/>
        <end position="344"/>
    </location>
</feature>
<dbReference type="PROSITE" id="PS50110">
    <property type="entry name" value="RESPONSE_REGULATORY"/>
    <property type="match status" value="1"/>
</dbReference>
<evidence type="ECO:0000259" key="3">
    <source>
        <dbReference type="PROSITE" id="PS51832"/>
    </source>
</evidence>
<accession>A0A411PCY0</accession>
<dbReference type="InterPro" id="IPR037522">
    <property type="entry name" value="HD_GYP_dom"/>
</dbReference>
<dbReference type="InterPro" id="IPR052020">
    <property type="entry name" value="Cyclic_di-GMP/3'3'-cGAMP_PDE"/>
</dbReference>
<dbReference type="OrthoDB" id="9802066at2"/>
<dbReference type="InterPro" id="IPR011006">
    <property type="entry name" value="CheY-like_superfamily"/>
</dbReference>
<dbReference type="AlphaFoldDB" id="A0A411PCY0"/>
<dbReference type="Gene3D" id="1.10.3210.10">
    <property type="entry name" value="Hypothetical protein af1432"/>
    <property type="match status" value="1"/>
</dbReference>
<organism evidence="4 5">
    <name type="scientific">Shewanella maritima</name>
    <dbReference type="NCBI Taxonomy" id="2520507"/>
    <lineage>
        <taxon>Bacteria</taxon>
        <taxon>Pseudomonadati</taxon>
        <taxon>Pseudomonadota</taxon>
        <taxon>Gammaproteobacteria</taxon>
        <taxon>Alteromonadales</taxon>
        <taxon>Shewanellaceae</taxon>
        <taxon>Shewanella</taxon>
    </lineage>
</organism>
<evidence type="ECO:0000313" key="5">
    <source>
        <dbReference type="Proteomes" id="UP000291106"/>
    </source>
</evidence>
<dbReference type="KEGG" id="smai:EXU30_00850"/>
<dbReference type="GO" id="GO:0000160">
    <property type="term" value="P:phosphorelay signal transduction system"/>
    <property type="evidence" value="ECO:0007669"/>
    <property type="project" value="InterPro"/>
</dbReference>